<dbReference type="GO" id="GO:0000082">
    <property type="term" value="P:G1/S transition of mitotic cell cycle"/>
    <property type="evidence" value="ECO:0000318"/>
    <property type="project" value="GO_Central"/>
</dbReference>
<evidence type="ECO:0000256" key="5">
    <source>
        <dbReference type="RuleBase" id="RU000383"/>
    </source>
</evidence>
<dbReference type="PANTHER" id="PTHR10177">
    <property type="entry name" value="CYCLINS"/>
    <property type="match status" value="1"/>
</dbReference>
<evidence type="ECO:0000256" key="1">
    <source>
        <dbReference type="ARBA" id="ARBA00006955"/>
    </source>
</evidence>
<dbReference type="GO" id="GO:0005737">
    <property type="term" value="C:cytoplasm"/>
    <property type="evidence" value="ECO:0000318"/>
    <property type="project" value="GO_Central"/>
</dbReference>
<dbReference type="GO" id="GO:0016538">
    <property type="term" value="F:cyclin-dependent protein serine/threonine kinase regulator activity"/>
    <property type="evidence" value="ECO:0000318"/>
    <property type="project" value="GO_Central"/>
</dbReference>
<sequence>MEGRRSAMEAASRRPVLSDIGNFVGGHPLRYAAYKQGVEGKMIPIGKNPAIAASRPMTRRFAASLTNKQTWVQVQKQKIEPVENVTWGIKHQRTAPFSSSSNDSKDFVTIDVEECAVKEVIGVEECKVKEVIMPAVIEAMAEDPAQHCDMFDEVEMEDVSDPIIPDIDSCDSNNPLAVADYVDDIYQFYMETENSSCVPPNYMSNQTDINDKMRAILIDWLIEVHYKFELMDETLFLTVNLLDRFLACQTVLRKRLQLVGVTALLLACKYEEVSVPVVEDLILISDRAYSRAEVLQMEKLMVNTLQFQISLPTPYVFMRRFLKAAEADKKLEFLSFFLIELCLVQYEMLKYCPSLLVAAAIYTAQCTIKGYRFWSPTSEYYTTYSEDQLLECSRSMVDFHQKAATGKLTGVHRKFNTFKFGFASKYKPALFLLEAAL</sequence>
<protein>
    <submittedName>
        <fullName evidence="8">Uncharacterized protein</fullName>
    </submittedName>
</protein>
<dbReference type="Gene3D" id="1.10.472.10">
    <property type="entry name" value="Cyclin-like"/>
    <property type="match status" value="2"/>
</dbReference>
<dbReference type="CDD" id="cd20567">
    <property type="entry name" value="CYCLIN_AtCycB-like_rpt1"/>
    <property type="match status" value="1"/>
</dbReference>
<proteinExistence type="inferred from homology"/>
<dbReference type="CDD" id="cd20511">
    <property type="entry name" value="CYCLIN_AtCycB-like_rpt2"/>
    <property type="match status" value="1"/>
</dbReference>
<dbReference type="HOGENOM" id="CLU_020695_0_3_1"/>
<dbReference type="InterPro" id="IPR013763">
    <property type="entry name" value="Cyclin-like_dom"/>
</dbReference>
<dbReference type="SMART" id="SM00385">
    <property type="entry name" value="CYCLIN"/>
    <property type="match status" value="2"/>
</dbReference>
<evidence type="ECO:0000256" key="4">
    <source>
        <dbReference type="ARBA" id="ARBA00023306"/>
    </source>
</evidence>
<evidence type="ECO:0000259" key="6">
    <source>
        <dbReference type="SMART" id="SM00385"/>
    </source>
</evidence>
<dbReference type="GO" id="GO:0010332">
    <property type="term" value="P:response to gamma radiation"/>
    <property type="evidence" value="ECO:0007669"/>
    <property type="project" value="UniProtKB-ARBA"/>
</dbReference>
<dbReference type="GO" id="GO:0051301">
    <property type="term" value="P:cell division"/>
    <property type="evidence" value="ECO:0007669"/>
    <property type="project" value="UniProtKB-KW"/>
</dbReference>
<dbReference type="Gramene" id="ERM96138">
    <property type="protein sequence ID" value="ERM96138"/>
    <property type="gene ID" value="AMTR_s00001p00032080"/>
</dbReference>
<dbReference type="Pfam" id="PF00134">
    <property type="entry name" value="Cyclin_N"/>
    <property type="match status" value="1"/>
</dbReference>
<dbReference type="GO" id="GO:0005634">
    <property type="term" value="C:nucleus"/>
    <property type="evidence" value="ECO:0000318"/>
    <property type="project" value="GO_Central"/>
</dbReference>
<dbReference type="InterPro" id="IPR036915">
    <property type="entry name" value="Cyclin-like_sf"/>
</dbReference>
<dbReference type="eggNOG" id="KOG0653">
    <property type="taxonomic scope" value="Eukaryota"/>
</dbReference>
<keyword evidence="3 5" id="KW-0195">Cyclin</keyword>
<dbReference type="InterPro" id="IPR046965">
    <property type="entry name" value="Cyclin_A/B-like"/>
</dbReference>
<evidence type="ECO:0000259" key="7">
    <source>
        <dbReference type="SMART" id="SM01332"/>
    </source>
</evidence>
<feature type="domain" description="Cyclin C-terminal" evidence="7">
    <location>
        <begin position="312"/>
        <end position="429"/>
    </location>
</feature>
<keyword evidence="9" id="KW-1185">Reference proteome</keyword>
<reference evidence="9" key="1">
    <citation type="journal article" date="2013" name="Science">
        <title>The Amborella genome and the evolution of flowering plants.</title>
        <authorList>
            <consortium name="Amborella Genome Project"/>
        </authorList>
    </citation>
    <scope>NUCLEOTIDE SEQUENCE [LARGE SCALE GENOMIC DNA]</scope>
</reference>
<dbReference type="InterPro" id="IPR048258">
    <property type="entry name" value="Cyclins_cyclin-box"/>
</dbReference>
<evidence type="ECO:0000313" key="9">
    <source>
        <dbReference type="Proteomes" id="UP000017836"/>
    </source>
</evidence>
<comment type="similarity">
    <text evidence="1">Belongs to the cyclin family. Cyclin AB subfamily.</text>
</comment>
<evidence type="ECO:0000256" key="3">
    <source>
        <dbReference type="ARBA" id="ARBA00023127"/>
    </source>
</evidence>
<keyword evidence="4" id="KW-0131">Cell cycle</keyword>
<dbReference type="FunFam" id="1.10.472.10:FF:000032">
    <property type="entry name" value="G2/mitotic-specific cyclin-1"/>
    <property type="match status" value="1"/>
</dbReference>
<dbReference type="SUPFAM" id="SSF47954">
    <property type="entry name" value="Cyclin-like"/>
    <property type="match status" value="2"/>
</dbReference>
<dbReference type="InterPro" id="IPR006671">
    <property type="entry name" value="Cyclin_N"/>
</dbReference>
<dbReference type="InterPro" id="IPR004367">
    <property type="entry name" value="Cyclin_C-dom"/>
</dbReference>
<dbReference type="OMA" id="NLQKQPC"/>
<keyword evidence="2" id="KW-0132">Cell division</keyword>
<dbReference type="AlphaFoldDB" id="W1NKU5"/>
<dbReference type="PROSITE" id="PS00292">
    <property type="entry name" value="CYCLINS"/>
    <property type="match status" value="1"/>
</dbReference>
<dbReference type="STRING" id="13333.W1NKU5"/>
<dbReference type="PIRSF" id="PIRSF001771">
    <property type="entry name" value="Cyclin_A_B_D_E"/>
    <property type="match status" value="1"/>
</dbReference>
<feature type="domain" description="Cyclin-like" evidence="6">
    <location>
        <begin position="219"/>
        <end position="303"/>
    </location>
</feature>
<name>W1NKU5_AMBTC</name>
<dbReference type="InterPro" id="IPR039361">
    <property type="entry name" value="Cyclin"/>
</dbReference>
<evidence type="ECO:0000256" key="2">
    <source>
        <dbReference type="ARBA" id="ARBA00022618"/>
    </source>
</evidence>
<dbReference type="SMART" id="SM01332">
    <property type="entry name" value="Cyclin_C"/>
    <property type="match status" value="1"/>
</dbReference>
<organism evidence="8 9">
    <name type="scientific">Amborella trichopoda</name>
    <dbReference type="NCBI Taxonomy" id="13333"/>
    <lineage>
        <taxon>Eukaryota</taxon>
        <taxon>Viridiplantae</taxon>
        <taxon>Streptophyta</taxon>
        <taxon>Embryophyta</taxon>
        <taxon>Tracheophyta</taxon>
        <taxon>Spermatophyta</taxon>
        <taxon>Magnoliopsida</taxon>
        <taxon>Amborellales</taxon>
        <taxon>Amborellaceae</taxon>
        <taxon>Amborella</taxon>
    </lineage>
</organism>
<dbReference type="GO" id="GO:0000307">
    <property type="term" value="C:cyclin-dependent protein kinase holoenzyme complex"/>
    <property type="evidence" value="ECO:0000318"/>
    <property type="project" value="GO_Central"/>
</dbReference>
<evidence type="ECO:0000313" key="8">
    <source>
        <dbReference type="EMBL" id="ERM96138.1"/>
    </source>
</evidence>
<accession>W1NKU5</accession>
<dbReference type="Pfam" id="PF02984">
    <property type="entry name" value="Cyclin_C"/>
    <property type="match status" value="1"/>
</dbReference>
<gene>
    <name evidence="8" type="ORF">AMTR_s00001p00032080</name>
</gene>
<feature type="domain" description="Cyclin-like" evidence="6">
    <location>
        <begin position="316"/>
        <end position="398"/>
    </location>
</feature>
<dbReference type="Proteomes" id="UP000017836">
    <property type="component" value="Unassembled WGS sequence"/>
</dbReference>
<dbReference type="OrthoDB" id="5590282at2759"/>
<dbReference type="EMBL" id="KI397142">
    <property type="protein sequence ID" value="ERM96138.1"/>
    <property type="molecule type" value="Genomic_DNA"/>
</dbReference>